<dbReference type="InterPro" id="IPR007803">
    <property type="entry name" value="Asp/Arg/Pro-Hydrxlase"/>
</dbReference>
<dbReference type="GO" id="GO:0051213">
    <property type="term" value="F:dioxygenase activity"/>
    <property type="evidence" value="ECO:0007669"/>
    <property type="project" value="UniProtKB-KW"/>
</dbReference>
<gene>
    <name evidence="5" type="ORF">CDQ91_09005</name>
</gene>
<feature type="domain" description="Aspartyl/asparaginy/proline hydroxylase" evidence="4">
    <location>
        <begin position="196"/>
        <end position="360"/>
    </location>
</feature>
<evidence type="ECO:0000259" key="4">
    <source>
        <dbReference type="Pfam" id="PF05118"/>
    </source>
</evidence>
<keyword evidence="3" id="KW-0560">Oxidoreductase</keyword>
<evidence type="ECO:0000313" key="6">
    <source>
        <dbReference type="Proteomes" id="UP000197097"/>
    </source>
</evidence>
<dbReference type="InterPro" id="IPR027443">
    <property type="entry name" value="IPNS-like_sf"/>
</dbReference>
<dbReference type="InterPro" id="IPR051821">
    <property type="entry name" value="Asp/Asn_beta-hydroxylase"/>
</dbReference>
<dbReference type="PANTHER" id="PTHR46332:SF5">
    <property type="entry name" value="ASPARTATE BETA-HYDROXYLASE DOMAIN CONTAINING 2"/>
    <property type="match status" value="1"/>
</dbReference>
<evidence type="ECO:0000313" key="5">
    <source>
        <dbReference type="EMBL" id="OWQ97785.1"/>
    </source>
</evidence>
<dbReference type="SUPFAM" id="SSF48452">
    <property type="entry name" value="TPR-like"/>
    <property type="match status" value="1"/>
</dbReference>
<comment type="similarity">
    <text evidence="1">Belongs to the aspartyl/asparaginyl beta-hydroxylase family.</text>
</comment>
<accession>A0A246JXF6</accession>
<keyword evidence="2" id="KW-0223">Dioxygenase</keyword>
<dbReference type="InterPro" id="IPR011990">
    <property type="entry name" value="TPR-like_helical_dom_sf"/>
</dbReference>
<dbReference type="OrthoDB" id="21665at2"/>
<evidence type="ECO:0000256" key="1">
    <source>
        <dbReference type="ARBA" id="ARBA00007730"/>
    </source>
</evidence>
<reference evidence="5 6" key="1">
    <citation type="journal article" date="2002" name="Int. J. Syst. Evol. Microbiol.">
        <title>Sphingopyxis witflariensis sp. nov., isolated from activated sludge.</title>
        <authorList>
            <person name="Kampfer P."/>
            <person name="Witzenberger R."/>
            <person name="Denner E.B."/>
            <person name="Busse H.J."/>
            <person name="Neef A."/>
        </authorList>
    </citation>
    <scope>NUCLEOTIDE SEQUENCE [LARGE SCALE GENOMIC DNA]</scope>
    <source>
        <strain evidence="5 6">DSM 14551</strain>
    </source>
</reference>
<dbReference type="Pfam" id="PF05118">
    <property type="entry name" value="Asp_Arg_Hydrox"/>
    <property type="match status" value="1"/>
</dbReference>
<dbReference type="Proteomes" id="UP000197097">
    <property type="component" value="Unassembled WGS sequence"/>
</dbReference>
<evidence type="ECO:0000256" key="2">
    <source>
        <dbReference type="ARBA" id="ARBA00022964"/>
    </source>
</evidence>
<dbReference type="Gene3D" id="1.25.40.10">
    <property type="entry name" value="Tetratricopeptide repeat domain"/>
    <property type="match status" value="1"/>
</dbReference>
<dbReference type="SUPFAM" id="SSF51197">
    <property type="entry name" value="Clavaminate synthase-like"/>
    <property type="match status" value="1"/>
</dbReference>
<proteinExistence type="inferred from homology"/>
<protein>
    <submittedName>
        <fullName evidence="5">Aspartyl beta-hydroxylase</fullName>
    </submittedName>
</protein>
<keyword evidence="6" id="KW-1185">Reference proteome</keyword>
<dbReference type="RefSeq" id="WP_088472399.1">
    <property type="nucleotide sequence ID" value="NZ_NISJ01000004.1"/>
</dbReference>
<dbReference type="EMBL" id="NISJ01000004">
    <property type="protein sequence ID" value="OWQ97785.1"/>
    <property type="molecule type" value="Genomic_DNA"/>
</dbReference>
<dbReference type="Gene3D" id="2.60.120.330">
    <property type="entry name" value="B-lactam Antibiotic, Isopenicillin N Synthase, Chain"/>
    <property type="match status" value="1"/>
</dbReference>
<dbReference type="PANTHER" id="PTHR46332">
    <property type="entry name" value="ASPARTATE BETA-HYDROXYLASE DOMAIN-CONTAINING PROTEIN 2"/>
    <property type="match status" value="1"/>
</dbReference>
<comment type="caution">
    <text evidence="5">The sequence shown here is derived from an EMBL/GenBank/DDBJ whole genome shotgun (WGS) entry which is preliminary data.</text>
</comment>
<evidence type="ECO:0000256" key="3">
    <source>
        <dbReference type="ARBA" id="ARBA00023002"/>
    </source>
</evidence>
<sequence length="385" mass="42385">MSEARAALVAEADRALAGQDLARAVALLEDALALGEDFPALLRLAGVHRAAGRPRLALDAVHRALALAPLDFTALMLRASLLDRLGDPNAGEAWGHAIAQKPAEALPPQLVTVLAEGTRKHALWRDAKDAAWARHIADAESRADAEERGRIARFRSNALRRTRPFHSEPTHFHFPGLREREFHPRSLFPWLAQIEAATETIAAELDAVMTAERAELVPYVQYAAHQPLDQWRALNHNPDWTAIHLLRNGRRIEANARHCPQTMALLEGLAQPVIAGASPNAMFSLLAPGTAIPPHVGFNNARLVCHLPLVVPDGCWFRVGAETRDWRRGEAFVFDDTIEHEALNPSDRLRVVFIFDLWHPDLSPVEREAVAALIASDAGSLPDSR</sequence>
<dbReference type="GO" id="GO:0016020">
    <property type="term" value="C:membrane"/>
    <property type="evidence" value="ECO:0007669"/>
    <property type="project" value="TreeGrafter"/>
</dbReference>
<organism evidence="5 6">
    <name type="scientific">Sphingopyxis witflariensis</name>
    <dbReference type="NCBI Taxonomy" id="173675"/>
    <lineage>
        <taxon>Bacteria</taxon>
        <taxon>Pseudomonadati</taxon>
        <taxon>Pseudomonadota</taxon>
        <taxon>Alphaproteobacteria</taxon>
        <taxon>Sphingomonadales</taxon>
        <taxon>Sphingomonadaceae</taxon>
        <taxon>Sphingopyxis</taxon>
    </lineage>
</organism>
<name>A0A246JXF6_9SPHN</name>
<dbReference type="AlphaFoldDB" id="A0A246JXF6"/>